<sequence length="78" mass="8552">PQDNMNVHRTCVRMLSNLAVNEKNDTREGTGNTLYNIVLDILSLLADPHLGEKKGETEAGEMDPDADGWGKKGINICL</sequence>
<feature type="non-terminal residue" evidence="1">
    <location>
        <position position="78"/>
    </location>
</feature>
<reference evidence="1" key="1">
    <citation type="journal article" date="2011" name="Proc. Natl. Acad. Sci. U.S.A.">
        <title>The genome of the fire ant Solenopsis invicta.</title>
        <authorList>
            <person name="Wurm Y."/>
            <person name="Wang J."/>
            <person name="Riba-Grognuz O."/>
            <person name="Corona M."/>
            <person name="Nygaard S."/>
            <person name="Hunt B.G."/>
            <person name="Ingram K.K."/>
            <person name="Falquet L."/>
            <person name="Nipitwattanaphon M."/>
            <person name="Gotzek D."/>
            <person name="Dijkstra M.B."/>
            <person name="Oettler J."/>
            <person name="Comtesse F."/>
            <person name="Shih C.J."/>
            <person name="Wu W.J."/>
            <person name="Yang C.C."/>
            <person name="Thomas J."/>
            <person name="Beaudoing E."/>
            <person name="Pradervand S."/>
            <person name="Flegel V."/>
            <person name="Cook E.D."/>
            <person name="Fabbretti R."/>
            <person name="Stockinger H."/>
            <person name="Long L."/>
            <person name="Farmerie W.G."/>
            <person name="Oakey J."/>
            <person name="Boomsma J.J."/>
            <person name="Pamilo P."/>
            <person name="Yi S.V."/>
            <person name="Heinze J."/>
            <person name="Goodisman M.A."/>
            <person name="Farinelli L."/>
            <person name="Harshman K."/>
            <person name="Hulo N."/>
            <person name="Cerutti L."/>
            <person name="Xenarios I."/>
            <person name="Shoemaker D."/>
            <person name="Keller L."/>
        </authorList>
    </citation>
    <scope>NUCLEOTIDE SEQUENCE [LARGE SCALE GENOMIC DNA]</scope>
</reference>
<dbReference type="HOGENOM" id="CLU_2629027_0_0_1"/>
<proteinExistence type="predicted"/>
<dbReference type="EMBL" id="GL768198">
    <property type="protein sequence ID" value="EFZ11810.1"/>
    <property type="molecule type" value="Genomic_DNA"/>
</dbReference>
<gene>
    <name evidence="1" type="ORF">SINV_12636</name>
</gene>
<feature type="non-terminal residue" evidence="1">
    <location>
        <position position="1"/>
    </location>
</feature>
<organism>
    <name type="scientific">Solenopsis invicta</name>
    <name type="common">Red imported fire ant</name>
    <name type="synonym">Solenopsis wagneri</name>
    <dbReference type="NCBI Taxonomy" id="13686"/>
    <lineage>
        <taxon>Eukaryota</taxon>
        <taxon>Metazoa</taxon>
        <taxon>Ecdysozoa</taxon>
        <taxon>Arthropoda</taxon>
        <taxon>Hexapoda</taxon>
        <taxon>Insecta</taxon>
        <taxon>Pterygota</taxon>
        <taxon>Neoptera</taxon>
        <taxon>Endopterygota</taxon>
        <taxon>Hymenoptera</taxon>
        <taxon>Apocrita</taxon>
        <taxon>Aculeata</taxon>
        <taxon>Formicoidea</taxon>
        <taxon>Formicidae</taxon>
        <taxon>Myrmicinae</taxon>
        <taxon>Solenopsis</taxon>
    </lineage>
</organism>
<protein>
    <submittedName>
        <fullName evidence="1">Uncharacterized protein</fullName>
    </submittedName>
</protein>
<name>E9J5U4_SOLIN</name>
<accession>E9J5U4</accession>
<evidence type="ECO:0000313" key="1">
    <source>
        <dbReference type="EMBL" id="EFZ11810.1"/>
    </source>
</evidence>
<dbReference type="AlphaFoldDB" id="E9J5U4"/>